<keyword evidence="4" id="KW-0233">DNA recombination</keyword>
<evidence type="ECO:0000313" key="8">
    <source>
        <dbReference type="EMBL" id="EQB39856.1"/>
    </source>
</evidence>
<dbReference type="PANTHER" id="PTHR30349:SF81">
    <property type="entry name" value="TYROSINE RECOMBINASE XERC"/>
    <property type="match status" value="1"/>
</dbReference>
<gene>
    <name evidence="8" type="ORF">M947_04565</name>
</gene>
<keyword evidence="3 5" id="KW-0238">DNA-binding</keyword>
<organism evidence="8 9">
    <name type="scientific">Sulfurimonas hongkongensis</name>
    <dbReference type="NCBI Taxonomy" id="1172190"/>
    <lineage>
        <taxon>Bacteria</taxon>
        <taxon>Pseudomonadati</taxon>
        <taxon>Campylobacterota</taxon>
        <taxon>Epsilonproteobacteria</taxon>
        <taxon>Campylobacterales</taxon>
        <taxon>Sulfurimonadaceae</taxon>
        <taxon>Sulfurimonas</taxon>
    </lineage>
</organism>
<dbReference type="GO" id="GO:0007059">
    <property type="term" value="P:chromosome segregation"/>
    <property type="evidence" value="ECO:0007669"/>
    <property type="project" value="UniProtKB-KW"/>
</dbReference>
<dbReference type="PROSITE" id="PS51898">
    <property type="entry name" value="TYR_RECOMBINASE"/>
    <property type="match status" value="1"/>
</dbReference>
<dbReference type="InterPro" id="IPR010998">
    <property type="entry name" value="Integrase_recombinase_N"/>
</dbReference>
<protein>
    <submittedName>
        <fullName evidence="8">Integrase</fullName>
    </submittedName>
</protein>
<evidence type="ECO:0000256" key="4">
    <source>
        <dbReference type="ARBA" id="ARBA00023172"/>
    </source>
</evidence>
<evidence type="ECO:0000256" key="1">
    <source>
        <dbReference type="ARBA" id="ARBA00022829"/>
    </source>
</evidence>
<keyword evidence="1" id="KW-0159">Chromosome partition</keyword>
<dbReference type="InterPro" id="IPR044068">
    <property type="entry name" value="CB"/>
</dbReference>
<dbReference type="InterPro" id="IPR011010">
    <property type="entry name" value="DNA_brk_join_enz"/>
</dbReference>
<feature type="domain" description="Tyr recombinase" evidence="6">
    <location>
        <begin position="107"/>
        <end position="272"/>
    </location>
</feature>
<keyword evidence="9" id="KW-1185">Reference proteome</keyword>
<evidence type="ECO:0000256" key="5">
    <source>
        <dbReference type="PROSITE-ProRule" id="PRU01248"/>
    </source>
</evidence>
<evidence type="ECO:0000313" key="9">
    <source>
        <dbReference type="Proteomes" id="UP000015520"/>
    </source>
</evidence>
<dbReference type="PATRIC" id="fig|1172190.3.peg.891"/>
<dbReference type="GO" id="GO:0003677">
    <property type="term" value="F:DNA binding"/>
    <property type="evidence" value="ECO:0007669"/>
    <property type="project" value="UniProtKB-UniRule"/>
</dbReference>
<evidence type="ECO:0000256" key="2">
    <source>
        <dbReference type="ARBA" id="ARBA00022908"/>
    </source>
</evidence>
<dbReference type="Proteomes" id="UP000015520">
    <property type="component" value="Unassembled WGS sequence"/>
</dbReference>
<proteinExistence type="predicted"/>
<dbReference type="AlphaFoldDB" id="T0JP05"/>
<accession>T0JP05</accession>
<dbReference type="Gene3D" id="1.10.443.10">
    <property type="entry name" value="Intergrase catalytic core"/>
    <property type="match status" value="1"/>
</dbReference>
<dbReference type="Pfam" id="PF02899">
    <property type="entry name" value="Phage_int_SAM_1"/>
    <property type="match status" value="1"/>
</dbReference>
<dbReference type="SUPFAM" id="SSF56349">
    <property type="entry name" value="DNA breaking-rejoining enzymes"/>
    <property type="match status" value="1"/>
</dbReference>
<dbReference type="Pfam" id="PF00589">
    <property type="entry name" value="Phage_integrase"/>
    <property type="match status" value="1"/>
</dbReference>
<evidence type="ECO:0000259" key="6">
    <source>
        <dbReference type="PROSITE" id="PS51898"/>
    </source>
</evidence>
<reference evidence="8 9" key="1">
    <citation type="submission" date="2013-07" db="EMBL/GenBank/DDBJ databases">
        <title>Sulfurimonas hongkongensis AST-10 Genome Sequencing.</title>
        <authorList>
            <person name="Cai L."/>
            <person name="Zhang T."/>
        </authorList>
    </citation>
    <scope>NUCLEOTIDE SEQUENCE [LARGE SCALE GENOMIC DNA]</scope>
    <source>
        <strain evidence="8 9">AST-10</strain>
    </source>
</reference>
<feature type="domain" description="Core-binding (CB)" evidence="7">
    <location>
        <begin position="7"/>
        <end position="88"/>
    </location>
</feature>
<comment type="caution">
    <text evidence="8">The sequence shown here is derived from an EMBL/GenBank/DDBJ whole genome shotgun (WGS) entry which is preliminary data.</text>
</comment>
<dbReference type="Gene3D" id="1.10.150.130">
    <property type="match status" value="1"/>
</dbReference>
<dbReference type="PANTHER" id="PTHR30349">
    <property type="entry name" value="PHAGE INTEGRASE-RELATED"/>
    <property type="match status" value="1"/>
</dbReference>
<dbReference type="GO" id="GO:0015074">
    <property type="term" value="P:DNA integration"/>
    <property type="evidence" value="ECO:0007669"/>
    <property type="project" value="UniProtKB-KW"/>
</dbReference>
<evidence type="ECO:0000256" key="3">
    <source>
        <dbReference type="ARBA" id="ARBA00023125"/>
    </source>
</evidence>
<dbReference type="GO" id="GO:0006310">
    <property type="term" value="P:DNA recombination"/>
    <property type="evidence" value="ECO:0007669"/>
    <property type="project" value="UniProtKB-KW"/>
</dbReference>
<dbReference type="InterPro" id="IPR004107">
    <property type="entry name" value="Integrase_SAM-like_N"/>
</dbReference>
<dbReference type="STRING" id="1172190.M947_04565"/>
<dbReference type="PROSITE" id="PS51900">
    <property type="entry name" value="CB"/>
    <property type="match status" value="1"/>
</dbReference>
<keyword evidence="2" id="KW-0229">DNA integration</keyword>
<dbReference type="EMBL" id="AUPZ01000005">
    <property type="protein sequence ID" value="EQB39856.1"/>
    <property type="molecule type" value="Genomic_DNA"/>
</dbReference>
<dbReference type="InterPro" id="IPR002104">
    <property type="entry name" value="Integrase_catalytic"/>
</dbReference>
<evidence type="ECO:0000259" key="7">
    <source>
        <dbReference type="PROSITE" id="PS51900"/>
    </source>
</evidence>
<name>T0JP05_9BACT</name>
<dbReference type="InterPro" id="IPR050090">
    <property type="entry name" value="Tyrosine_recombinase_XerCD"/>
</dbReference>
<sequence length="281" mass="32131">MRSYLKKSVSKKRVAFLEHLEDFRGYSDLTIKSYDEAIKEALRYVEIFEEDDKIIINLMPYRIKIAKLNPKSISKKLSAIRGFVEFLNDNEMSVFLKADESIKVAKTLPKPISHKHISEALQHADEYETLIVVMLYSLGLRISELAALKLSDISSEWIRVLGKGDKHRDVPLLKSTKKLIDDYLTKNSPKIFLFEANDERLSQNTLRYRVNKVFKRVGLKVSPHQLRHSYATELLNSSASIADVSELLGHSSMATTQIYTKLGSALKQQNYNKAHPLCGDE</sequence>
<dbReference type="InterPro" id="IPR013762">
    <property type="entry name" value="Integrase-like_cat_sf"/>
</dbReference>
<dbReference type="eggNOG" id="COG4974">
    <property type="taxonomic scope" value="Bacteria"/>
</dbReference>